<keyword evidence="3" id="KW-0238">DNA-binding</keyword>
<dbReference type="PANTHER" id="PTHR30346">
    <property type="entry name" value="TRANSCRIPTIONAL DUAL REGULATOR HCAR-RELATED"/>
    <property type="match status" value="1"/>
</dbReference>
<keyword evidence="4" id="KW-0804">Transcription</keyword>
<evidence type="ECO:0000313" key="6">
    <source>
        <dbReference type="EMBL" id="WAE71692.1"/>
    </source>
</evidence>
<keyword evidence="2" id="KW-0805">Transcription regulation</keyword>
<evidence type="ECO:0000256" key="1">
    <source>
        <dbReference type="ARBA" id="ARBA00009437"/>
    </source>
</evidence>
<dbReference type="EMBL" id="CP113264">
    <property type="protein sequence ID" value="WAE71692.1"/>
    <property type="molecule type" value="Genomic_DNA"/>
</dbReference>
<evidence type="ECO:0000256" key="3">
    <source>
        <dbReference type="ARBA" id="ARBA00023125"/>
    </source>
</evidence>
<dbReference type="InterPro" id="IPR000847">
    <property type="entry name" value="LysR_HTH_N"/>
</dbReference>
<evidence type="ECO:0000259" key="5">
    <source>
        <dbReference type="PROSITE" id="PS50931"/>
    </source>
</evidence>
<dbReference type="Pfam" id="PF03466">
    <property type="entry name" value="LysR_substrate"/>
    <property type="match status" value="1"/>
</dbReference>
<comment type="similarity">
    <text evidence="1">Belongs to the LysR transcriptional regulatory family.</text>
</comment>
<organism evidence="6 7">
    <name type="scientific">Streptomonospora nanhaiensis</name>
    <dbReference type="NCBI Taxonomy" id="1323731"/>
    <lineage>
        <taxon>Bacteria</taxon>
        <taxon>Bacillati</taxon>
        <taxon>Actinomycetota</taxon>
        <taxon>Actinomycetes</taxon>
        <taxon>Streptosporangiales</taxon>
        <taxon>Nocardiopsidaceae</taxon>
        <taxon>Streptomonospora</taxon>
    </lineage>
</organism>
<dbReference type="PROSITE" id="PS50931">
    <property type="entry name" value="HTH_LYSR"/>
    <property type="match status" value="1"/>
</dbReference>
<evidence type="ECO:0000313" key="7">
    <source>
        <dbReference type="Proteomes" id="UP001156498"/>
    </source>
</evidence>
<dbReference type="InterPro" id="IPR036388">
    <property type="entry name" value="WH-like_DNA-bd_sf"/>
</dbReference>
<sequence>MELRQLAYFATVADEGGFARAAEALHVGQPAVSQQVRRLERELGLRLFDRSTRHVRLTPAGARLLDEARAVLAAAERTRRVASDLAATAAAAGSLRLGTGPAPDERLYPVLAALAARAPELRVAIAKAGLAERLQGVRSGGLDAALVRDLEREPGLVLLPAWSDPLVVALPSRHPLADADALSLKHLGDLPVRLADRRRNPPFRRLVERAFHAAGIDPPEGPPFTRLQETLPDMAHAPPSWTLFYRVGEPPPLPGIVYRPLAEVRSRVRLAVPPGPPSAAVRHLLGVLPEDPG</sequence>
<dbReference type="Gene3D" id="3.40.190.10">
    <property type="entry name" value="Periplasmic binding protein-like II"/>
    <property type="match status" value="2"/>
</dbReference>
<gene>
    <name evidence="6" type="ORF">OUQ99_20965</name>
</gene>
<feature type="domain" description="HTH lysR-type" evidence="5">
    <location>
        <begin position="1"/>
        <end position="58"/>
    </location>
</feature>
<dbReference type="InterPro" id="IPR005119">
    <property type="entry name" value="LysR_subst-bd"/>
</dbReference>
<dbReference type="SUPFAM" id="SSF53850">
    <property type="entry name" value="Periplasmic binding protein-like II"/>
    <property type="match status" value="1"/>
</dbReference>
<keyword evidence="7" id="KW-1185">Reference proteome</keyword>
<accession>A0ABY6YHD6</accession>
<protein>
    <submittedName>
        <fullName evidence="6">LysR family transcriptional regulator</fullName>
    </submittedName>
</protein>
<proteinExistence type="inferred from homology"/>
<dbReference type="InterPro" id="IPR036390">
    <property type="entry name" value="WH_DNA-bd_sf"/>
</dbReference>
<name>A0ABY6YHD6_9ACTN</name>
<dbReference type="Pfam" id="PF00126">
    <property type="entry name" value="HTH_1"/>
    <property type="match status" value="1"/>
</dbReference>
<dbReference type="CDD" id="cd08414">
    <property type="entry name" value="PBP2_LTTR_aromatics_like"/>
    <property type="match status" value="1"/>
</dbReference>
<dbReference type="PANTHER" id="PTHR30346:SF0">
    <property type="entry name" value="HCA OPERON TRANSCRIPTIONAL ACTIVATOR HCAR"/>
    <property type="match status" value="1"/>
</dbReference>
<dbReference type="RefSeq" id="WP_267945495.1">
    <property type="nucleotide sequence ID" value="NZ_CP113264.1"/>
</dbReference>
<dbReference type="Proteomes" id="UP001156498">
    <property type="component" value="Chromosome"/>
</dbReference>
<reference evidence="6 7" key="1">
    <citation type="journal article" date="2013" name="Int. J. Syst. Evol. Microbiol.">
        <title>Description of Streptomonospora sediminis sp. nov. and Streptomonospora nanhaiensis sp. nov., and reclassification of Nocardiopsis arabia Hozzein &amp; Goodfellow 2008 as Streptomonospora arabica comb. nov. and emended description of the genus Streptomonospora.</title>
        <authorList>
            <person name="Zhang D.F."/>
            <person name="Pan H.Q."/>
            <person name="He J."/>
            <person name="Zhang X.M."/>
            <person name="Zhang Y.G."/>
            <person name="Klenk H.P."/>
            <person name="Hu J.C."/>
            <person name="Li W.J."/>
        </authorList>
    </citation>
    <scope>NUCLEOTIDE SEQUENCE [LARGE SCALE GENOMIC DNA]</scope>
    <source>
        <strain evidence="6 7">12A09</strain>
    </source>
</reference>
<dbReference type="Gene3D" id="1.10.10.10">
    <property type="entry name" value="Winged helix-like DNA-binding domain superfamily/Winged helix DNA-binding domain"/>
    <property type="match status" value="1"/>
</dbReference>
<evidence type="ECO:0000256" key="2">
    <source>
        <dbReference type="ARBA" id="ARBA00023015"/>
    </source>
</evidence>
<evidence type="ECO:0000256" key="4">
    <source>
        <dbReference type="ARBA" id="ARBA00023163"/>
    </source>
</evidence>
<dbReference type="PRINTS" id="PR00039">
    <property type="entry name" value="HTHLYSR"/>
</dbReference>
<dbReference type="SUPFAM" id="SSF46785">
    <property type="entry name" value="Winged helix' DNA-binding domain"/>
    <property type="match status" value="1"/>
</dbReference>